<comment type="caution">
    <text evidence="1">The sequence shown here is derived from an EMBL/GenBank/DDBJ whole genome shotgun (WGS) entry which is preliminary data.</text>
</comment>
<dbReference type="EMBL" id="JACHJR010000001">
    <property type="protein sequence ID" value="MBB4947834.1"/>
    <property type="molecule type" value="Genomic_DNA"/>
</dbReference>
<dbReference type="AlphaFoldDB" id="A0A7W7WIS1"/>
<evidence type="ECO:0008006" key="3">
    <source>
        <dbReference type="Google" id="ProtNLM"/>
    </source>
</evidence>
<dbReference type="RefSeq" id="WP_184916419.1">
    <property type="nucleotide sequence ID" value="NZ_JACHJR010000001.1"/>
</dbReference>
<sequence length="238" mass="26273">MAVDEILLESPTMRATVAERVEVLDRVKALAFLPDGVHVTTDAVARYFGVGETVIKAVVHDHRQELIGNGYQVLTGDELGCFKQLSGIQSRARSLALFSRRTVLNVAMLLRDSETARQVRCYLLDVERQARQEAVDNPVDGVVDNRFPYPEGSVDAAVATVAERAVRSVIGTSVVPLLNALAVEVGRNSRKIDAMADRVDRLERVVLDDEEKAIARRRLRLLRAIDEGATAEELDELV</sequence>
<proteinExistence type="predicted"/>
<organism evidence="1 2">
    <name type="scientific">Kitasatospora gansuensis</name>
    <dbReference type="NCBI Taxonomy" id="258050"/>
    <lineage>
        <taxon>Bacteria</taxon>
        <taxon>Bacillati</taxon>
        <taxon>Actinomycetota</taxon>
        <taxon>Actinomycetes</taxon>
        <taxon>Kitasatosporales</taxon>
        <taxon>Streptomycetaceae</taxon>
        <taxon>Kitasatospora</taxon>
    </lineage>
</organism>
<reference evidence="1 2" key="1">
    <citation type="submission" date="2020-08" db="EMBL/GenBank/DDBJ databases">
        <title>Sequencing the genomes of 1000 actinobacteria strains.</title>
        <authorList>
            <person name="Klenk H.-P."/>
        </authorList>
    </citation>
    <scope>NUCLEOTIDE SEQUENCE [LARGE SCALE GENOMIC DNA]</scope>
    <source>
        <strain evidence="1 2">DSM 44786</strain>
    </source>
</reference>
<name>A0A7W7WIS1_9ACTN</name>
<keyword evidence="2" id="KW-1185">Reference proteome</keyword>
<evidence type="ECO:0000313" key="1">
    <source>
        <dbReference type="EMBL" id="MBB4947834.1"/>
    </source>
</evidence>
<evidence type="ECO:0000313" key="2">
    <source>
        <dbReference type="Proteomes" id="UP000573327"/>
    </source>
</evidence>
<protein>
    <recommendedName>
        <fullName evidence="3">Restriction endonuclease</fullName>
    </recommendedName>
</protein>
<gene>
    <name evidence="1" type="ORF">F4556_003369</name>
</gene>
<accession>A0A7W7WIS1</accession>
<dbReference type="Proteomes" id="UP000573327">
    <property type="component" value="Unassembled WGS sequence"/>
</dbReference>